<dbReference type="PROSITE" id="PS51186">
    <property type="entry name" value="GNAT"/>
    <property type="match status" value="1"/>
</dbReference>
<feature type="domain" description="N-acetyltransferase" evidence="1">
    <location>
        <begin position="1"/>
        <end position="138"/>
    </location>
</feature>
<dbReference type="OrthoDB" id="9787920at2"/>
<evidence type="ECO:0000313" key="3">
    <source>
        <dbReference type="Proteomes" id="UP000295293"/>
    </source>
</evidence>
<reference evidence="2 3" key="1">
    <citation type="submission" date="2019-03" db="EMBL/GenBank/DDBJ databases">
        <title>Genomic Encyclopedia of Type Strains, Phase IV (KMG-IV): sequencing the most valuable type-strain genomes for metagenomic binning, comparative biology and taxonomic classification.</title>
        <authorList>
            <person name="Goeker M."/>
        </authorList>
    </citation>
    <scope>NUCLEOTIDE SEQUENCE [LARGE SCALE GENOMIC DNA]</scope>
    <source>
        <strain evidence="2 3">DSM 21667</strain>
    </source>
</reference>
<organism evidence="2 3">
    <name type="scientific">Tahibacter aquaticus</name>
    <dbReference type="NCBI Taxonomy" id="520092"/>
    <lineage>
        <taxon>Bacteria</taxon>
        <taxon>Pseudomonadati</taxon>
        <taxon>Pseudomonadota</taxon>
        <taxon>Gammaproteobacteria</taxon>
        <taxon>Lysobacterales</taxon>
        <taxon>Rhodanobacteraceae</taxon>
        <taxon>Tahibacter</taxon>
    </lineage>
</organism>
<proteinExistence type="predicted"/>
<evidence type="ECO:0000313" key="2">
    <source>
        <dbReference type="EMBL" id="TDR41522.1"/>
    </source>
</evidence>
<dbReference type="Gene3D" id="3.40.630.30">
    <property type="match status" value="1"/>
</dbReference>
<dbReference type="RefSeq" id="WP_133819610.1">
    <property type="nucleotide sequence ID" value="NZ_SNZH01000010.1"/>
</dbReference>
<dbReference type="EMBL" id="SNZH01000010">
    <property type="protein sequence ID" value="TDR41522.1"/>
    <property type="molecule type" value="Genomic_DNA"/>
</dbReference>
<dbReference type="AlphaFoldDB" id="A0A4V3DLV0"/>
<dbReference type="InterPro" id="IPR016181">
    <property type="entry name" value="Acyl_CoA_acyltransferase"/>
</dbReference>
<accession>A0A4V3DLV0</accession>
<evidence type="ECO:0000259" key="1">
    <source>
        <dbReference type="PROSITE" id="PS51186"/>
    </source>
</evidence>
<dbReference type="SUPFAM" id="SSF55729">
    <property type="entry name" value="Acyl-CoA N-acyltransferases (Nat)"/>
    <property type="match status" value="1"/>
</dbReference>
<dbReference type="GO" id="GO:0016747">
    <property type="term" value="F:acyltransferase activity, transferring groups other than amino-acyl groups"/>
    <property type="evidence" value="ECO:0007669"/>
    <property type="project" value="InterPro"/>
</dbReference>
<dbReference type="InterPro" id="IPR000182">
    <property type="entry name" value="GNAT_dom"/>
</dbReference>
<protein>
    <submittedName>
        <fullName evidence="2">Acetyltransferase (GNAT) family protein</fullName>
    </submittedName>
</protein>
<name>A0A4V3DLV0_9GAMM</name>
<keyword evidence="3" id="KW-1185">Reference proteome</keyword>
<gene>
    <name evidence="2" type="ORF">DFR29_1103</name>
</gene>
<dbReference type="CDD" id="cd04301">
    <property type="entry name" value="NAT_SF"/>
    <property type="match status" value="1"/>
</dbReference>
<keyword evidence="2" id="KW-0808">Transferase</keyword>
<dbReference type="Proteomes" id="UP000295293">
    <property type="component" value="Unassembled WGS sequence"/>
</dbReference>
<dbReference type="Pfam" id="PF00583">
    <property type="entry name" value="Acetyltransf_1"/>
    <property type="match status" value="1"/>
</dbReference>
<comment type="caution">
    <text evidence="2">The sequence shown here is derived from an EMBL/GenBank/DDBJ whole genome shotgun (WGS) entry which is preliminary data.</text>
</comment>
<sequence length="143" mass="15769">MNTHTIQPATVQESETLCARLRAFNRRAVGEFEFAPVALAVRGTQDELLGGFLGEVYLGWLAIDVLWVDAALRGSGLGSALLRQAEARAVALGAEAAYLDTFEWQAEAFYRRHGYAAFGQLDDFPRGFRRVFMRKTALATVLA</sequence>